<feature type="region of interest" description="Disordered" evidence="1">
    <location>
        <begin position="100"/>
        <end position="122"/>
    </location>
</feature>
<dbReference type="AlphaFoldDB" id="A0A653LEQ7"/>
<sequence>MVSSVGLVAAEALCRLRVGWQRPDPLIGPGKDHDVDEVEGNEAEIQHQGVPHSQIEPEHDAGEGEHHKARLIAKRVQEAVQWSLVGAPAQFEQPLVEQQIPAVGPGSGDDGEEDGQRTDLGDALTEQLADQRCDQCQPDAFVENQITKSIRGGA</sequence>
<organism evidence="2 3">
    <name type="scientific">Aeromonas veronii</name>
    <dbReference type="NCBI Taxonomy" id="654"/>
    <lineage>
        <taxon>Bacteria</taxon>
        <taxon>Pseudomonadati</taxon>
        <taxon>Pseudomonadota</taxon>
        <taxon>Gammaproteobacteria</taxon>
        <taxon>Aeromonadales</taxon>
        <taxon>Aeromonadaceae</taxon>
        <taxon>Aeromonas</taxon>
    </lineage>
</organism>
<accession>A0A653LEQ7</accession>
<dbReference type="EMBL" id="CABWLC010000022">
    <property type="protein sequence ID" value="VXA89308.1"/>
    <property type="molecule type" value="Genomic_DNA"/>
</dbReference>
<feature type="region of interest" description="Disordered" evidence="1">
    <location>
        <begin position="43"/>
        <end position="67"/>
    </location>
</feature>
<name>A0A653LEQ7_AERVE</name>
<feature type="compositionally biased region" description="Basic and acidic residues" evidence="1">
    <location>
        <begin position="55"/>
        <end position="66"/>
    </location>
</feature>
<evidence type="ECO:0000256" key="1">
    <source>
        <dbReference type="SAM" id="MobiDB-lite"/>
    </source>
</evidence>
<reference evidence="2 3" key="1">
    <citation type="submission" date="2019-10" db="EMBL/GenBank/DDBJ databases">
        <authorList>
            <person name="Karimi E."/>
        </authorList>
    </citation>
    <scope>NUCLEOTIDE SEQUENCE [LARGE SCALE GENOMIC DNA]</scope>
    <source>
        <strain evidence="2">Aeromonas sp. 8C</strain>
    </source>
</reference>
<evidence type="ECO:0000313" key="2">
    <source>
        <dbReference type="EMBL" id="VXA89308.1"/>
    </source>
</evidence>
<evidence type="ECO:0000313" key="3">
    <source>
        <dbReference type="Proteomes" id="UP000439123"/>
    </source>
</evidence>
<protein>
    <submittedName>
        <fullName evidence="2">Uncharacterized protein</fullName>
    </submittedName>
</protein>
<gene>
    <name evidence="2" type="ORF">AERO8C_90012</name>
</gene>
<dbReference type="Proteomes" id="UP000439123">
    <property type="component" value="Unassembled WGS sequence"/>
</dbReference>
<proteinExistence type="predicted"/>